<organism evidence="1 2">
    <name type="scientific">Hibiscus sabdariffa</name>
    <name type="common">roselle</name>
    <dbReference type="NCBI Taxonomy" id="183260"/>
    <lineage>
        <taxon>Eukaryota</taxon>
        <taxon>Viridiplantae</taxon>
        <taxon>Streptophyta</taxon>
        <taxon>Embryophyta</taxon>
        <taxon>Tracheophyta</taxon>
        <taxon>Spermatophyta</taxon>
        <taxon>Magnoliopsida</taxon>
        <taxon>eudicotyledons</taxon>
        <taxon>Gunneridae</taxon>
        <taxon>Pentapetalae</taxon>
        <taxon>rosids</taxon>
        <taxon>malvids</taxon>
        <taxon>Malvales</taxon>
        <taxon>Malvaceae</taxon>
        <taxon>Malvoideae</taxon>
        <taxon>Hibiscus</taxon>
    </lineage>
</organism>
<accession>A0ABR2AHM5</accession>
<reference evidence="1 2" key="1">
    <citation type="journal article" date="2024" name="G3 (Bethesda)">
        <title>Genome assembly of Hibiscus sabdariffa L. provides insights into metabolisms of medicinal natural products.</title>
        <authorList>
            <person name="Kim T."/>
        </authorList>
    </citation>
    <scope>NUCLEOTIDE SEQUENCE [LARGE SCALE GENOMIC DNA]</scope>
    <source>
        <strain evidence="1">TK-2024</strain>
        <tissue evidence="1">Old leaves</tissue>
    </source>
</reference>
<keyword evidence="2" id="KW-1185">Reference proteome</keyword>
<dbReference type="Proteomes" id="UP001472677">
    <property type="component" value="Unassembled WGS sequence"/>
</dbReference>
<evidence type="ECO:0000313" key="1">
    <source>
        <dbReference type="EMBL" id="KAK8492825.1"/>
    </source>
</evidence>
<comment type="caution">
    <text evidence="1">The sequence shown here is derived from an EMBL/GenBank/DDBJ whole genome shotgun (WGS) entry which is preliminary data.</text>
</comment>
<proteinExistence type="predicted"/>
<evidence type="ECO:0000313" key="2">
    <source>
        <dbReference type="Proteomes" id="UP001472677"/>
    </source>
</evidence>
<protein>
    <submittedName>
        <fullName evidence="1">Uncharacterized protein</fullName>
    </submittedName>
</protein>
<gene>
    <name evidence="1" type="ORF">V6N12_032837</name>
</gene>
<sequence>MTIIANGVVDSRAIEVVVREHIVVLAKAIGNNRAETNDQGALRGKTTGQVINHKLSKAMTGIAGSKHSVAICPIDPPTPIGIPQVVSKDTIINIASFLS</sequence>
<name>A0ABR2AHM5_9ROSI</name>
<dbReference type="EMBL" id="JBBPBM010000686">
    <property type="protein sequence ID" value="KAK8492825.1"/>
    <property type="molecule type" value="Genomic_DNA"/>
</dbReference>